<dbReference type="GO" id="GO:0003777">
    <property type="term" value="F:microtubule motor activity"/>
    <property type="evidence" value="ECO:0007669"/>
    <property type="project" value="InterPro"/>
</dbReference>
<dbReference type="GO" id="GO:0008608">
    <property type="term" value="P:attachment of spindle microtubules to kinetochore"/>
    <property type="evidence" value="ECO:0007669"/>
    <property type="project" value="UniProtKB-ARBA"/>
</dbReference>
<comment type="similarity">
    <text evidence="1">Belongs to the TRAFAC class myosin-kinesin ATPase superfamily. Kinesin family. KIN-7 subfamily.</text>
</comment>
<keyword evidence="4 7" id="KW-0067">ATP-binding</keyword>
<dbReference type="GO" id="GO:0008017">
    <property type="term" value="F:microtubule binding"/>
    <property type="evidence" value="ECO:0007669"/>
    <property type="project" value="InterPro"/>
</dbReference>
<dbReference type="PRINTS" id="PR00380">
    <property type="entry name" value="KINESINHEAVY"/>
</dbReference>
<evidence type="ECO:0000256" key="1">
    <source>
        <dbReference type="ARBA" id="ARBA00007310"/>
    </source>
</evidence>
<dbReference type="InterPro" id="IPR036961">
    <property type="entry name" value="Kinesin_motor_dom_sf"/>
</dbReference>
<feature type="region of interest" description="Disordered" evidence="10">
    <location>
        <begin position="445"/>
        <end position="488"/>
    </location>
</feature>
<dbReference type="GO" id="GO:0000779">
    <property type="term" value="C:condensed chromosome, centromeric region"/>
    <property type="evidence" value="ECO:0007669"/>
    <property type="project" value="UniProtKB-ARBA"/>
</dbReference>
<dbReference type="GO" id="GO:0000278">
    <property type="term" value="P:mitotic cell cycle"/>
    <property type="evidence" value="ECO:0007669"/>
    <property type="project" value="UniProtKB-ARBA"/>
</dbReference>
<dbReference type="PANTHER" id="PTHR47968">
    <property type="entry name" value="CENTROMERE PROTEIN E"/>
    <property type="match status" value="1"/>
</dbReference>
<evidence type="ECO:0000256" key="9">
    <source>
        <dbReference type="SAM" id="Coils"/>
    </source>
</evidence>
<dbReference type="PROSITE" id="PS00411">
    <property type="entry name" value="KINESIN_MOTOR_1"/>
    <property type="match status" value="1"/>
</dbReference>
<dbReference type="GO" id="GO:0007018">
    <property type="term" value="P:microtubule-based movement"/>
    <property type="evidence" value="ECO:0007669"/>
    <property type="project" value="InterPro"/>
</dbReference>
<dbReference type="GO" id="GO:0042327">
    <property type="term" value="P:positive regulation of phosphorylation"/>
    <property type="evidence" value="ECO:0007669"/>
    <property type="project" value="UniProtKB-ARBA"/>
</dbReference>
<evidence type="ECO:0000256" key="6">
    <source>
        <dbReference type="ARBA" id="ARBA00023175"/>
    </source>
</evidence>
<evidence type="ECO:0000256" key="3">
    <source>
        <dbReference type="ARBA" id="ARBA00022741"/>
    </source>
</evidence>
<dbReference type="GO" id="GO:0000226">
    <property type="term" value="P:microtubule cytoskeleton organization"/>
    <property type="evidence" value="ECO:0007669"/>
    <property type="project" value="UniProtKB-ARBA"/>
</dbReference>
<accession>A0A453KWU2</accession>
<dbReference type="Pfam" id="PF00225">
    <property type="entry name" value="Kinesin"/>
    <property type="match status" value="1"/>
</dbReference>
<reference evidence="12" key="4">
    <citation type="submission" date="2019-03" db="UniProtKB">
        <authorList>
            <consortium name="EnsemblPlants"/>
        </authorList>
    </citation>
    <scope>IDENTIFICATION</scope>
</reference>
<dbReference type="SMART" id="SM00129">
    <property type="entry name" value="KISc"/>
    <property type="match status" value="1"/>
</dbReference>
<dbReference type="PANTHER" id="PTHR47968:SF75">
    <property type="entry name" value="CENTROMERE-ASSOCIATED PROTEIN E"/>
    <property type="match status" value="1"/>
</dbReference>
<keyword evidence="3 7" id="KW-0547">Nucleotide-binding</keyword>
<evidence type="ECO:0000256" key="5">
    <source>
        <dbReference type="ARBA" id="ARBA00023054"/>
    </source>
</evidence>
<keyword evidence="5 9" id="KW-0175">Coiled coil</keyword>
<dbReference type="EnsemblPlants" id="AET5Gv20540500.10">
    <property type="protein sequence ID" value="AET5Gv20540500.10"/>
    <property type="gene ID" value="AET5Gv20540500"/>
</dbReference>
<dbReference type="CDD" id="cd01374">
    <property type="entry name" value="KISc_CENP_E"/>
    <property type="match status" value="1"/>
</dbReference>
<dbReference type="InterPro" id="IPR019821">
    <property type="entry name" value="Kinesin_motor_CS"/>
</dbReference>
<evidence type="ECO:0000256" key="4">
    <source>
        <dbReference type="ARBA" id="ARBA00022840"/>
    </source>
</evidence>
<reference evidence="12" key="5">
    <citation type="journal article" date="2021" name="G3 (Bethesda)">
        <title>Aegilops tauschii genome assembly Aet v5.0 features greater sequence contiguity and improved annotation.</title>
        <authorList>
            <person name="Wang L."/>
            <person name="Zhu T."/>
            <person name="Rodriguez J.C."/>
            <person name="Deal K.R."/>
            <person name="Dubcovsky J."/>
            <person name="McGuire P.E."/>
            <person name="Lux T."/>
            <person name="Spannagl M."/>
            <person name="Mayer K.F.X."/>
            <person name="Baldrich P."/>
            <person name="Meyers B.C."/>
            <person name="Huo N."/>
            <person name="Gu Y.Q."/>
            <person name="Zhou H."/>
            <person name="Devos K.M."/>
            <person name="Bennetzen J.L."/>
            <person name="Unver T."/>
            <person name="Budak H."/>
            <person name="Gulick P.J."/>
            <person name="Galiba G."/>
            <person name="Kalapos B."/>
            <person name="Nelson D.R."/>
            <person name="Li P."/>
            <person name="You F.M."/>
            <person name="Luo M.C."/>
            <person name="Dvorak J."/>
        </authorList>
    </citation>
    <scope>NUCLEOTIDE SEQUENCE [LARGE SCALE GENOMIC DNA]</scope>
    <source>
        <strain evidence="12">cv. AL8/78</strain>
    </source>
</reference>
<keyword evidence="2 8" id="KW-0493">Microtubule</keyword>
<evidence type="ECO:0000313" key="13">
    <source>
        <dbReference type="Proteomes" id="UP000015105"/>
    </source>
</evidence>
<reference evidence="13" key="1">
    <citation type="journal article" date="2014" name="Science">
        <title>Ancient hybridizations among the ancestral genomes of bread wheat.</title>
        <authorList>
            <consortium name="International Wheat Genome Sequencing Consortium,"/>
            <person name="Marcussen T."/>
            <person name="Sandve S.R."/>
            <person name="Heier L."/>
            <person name="Spannagl M."/>
            <person name="Pfeifer M."/>
            <person name="Jakobsen K.S."/>
            <person name="Wulff B.B."/>
            <person name="Steuernagel B."/>
            <person name="Mayer K.F."/>
            <person name="Olsen O.A."/>
        </authorList>
    </citation>
    <scope>NUCLEOTIDE SEQUENCE [LARGE SCALE GENOMIC DNA]</scope>
    <source>
        <strain evidence="13">cv. AL8/78</strain>
    </source>
</reference>
<name>A0A453KWU2_AEGTS</name>
<reference evidence="12" key="3">
    <citation type="journal article" date="2017" name="Nature">
        <title>Genome sequence of the progenitor of the wheat D genome Aegilops tauschii.</title>
        <authorList>
            <person name="Luo M.C."/>
            <person name="Gu Y.Q."/>
            <person name="Puiu D."/>
            <person name="Wang H."/>
            <person name="Twardziok S.O."/>
            <person name="Deal K.R."/>
            <person name="Huo N."/>
            <person name="Zhu T."/>
            <person name="Wang L."/>
            <person name="Wang Y."/>
            <person name="McGuire P.E."/>
            <person name="Liu S."/>
            <person name="Long H."/>
            <person name="Ramasamy R.K."/>
            <person name="Rodriguez J.C."/>
            <person name="Van S.L."/>
            <person name="Yuan L."/>
            <person name="Wang Z."/>
            <person name="Xia Z."/>
            <person name="Xiao L."/>
            <person name="Anderson O.D."/>
            <person name="Ouyang S."/>
            <person name="Liang Y."/>
            <person name="Zimin A.V."/>
            <person name="Pertea G."/>
            <person name="Qi P."/>
            <person name="Bennetzen J.L."/>
            <person name="Dai X."/>
            <person name="Dawson M.W."/>
            <person name="Muller H.G."/>
            <person name="Kugler K."/>
            <person name="Rivarola-Duarte L."/>
            <person name="Spannagl M."/>
            <person name="Mayer K.F.X."/>
            <person name="Lu F.H."/>
            <person name="Bevan M.W."/>
            <person name="Leroy P."/>
            <person name="Li P."/>
            <person name="You F.M."/>
            <person name="Sun Q."/>
            <person name="Liu Z."/>
            <person name="Lyons E."/>
            <person name="Wicker T."/>
            <person name="Salzberg S.L."/>
            <person name="Devos K.M."/>
            <person name="Dvorak J."/>
        </authorList>
    </citation>
    <scope>NUCLEOTIDE SEQUENCE [LARGE SCALE GENOMIC DNA]</scope>
    <source>
        <strain evidence="12">cv. AL8/78</strain>
    </source>
</reference>
<sequence length="566" mass="63476">TGTVFAYGQTNSGKTYTMRGSANEPGIIPLAVHDLFRTIQQHMDREFLVRMSYMEIYNEEINDLLVPEHRKLQIHENYERGIYVAGLSEEIVTCPEQVLKFVSFGESHRHIGETNMNVYSSRSHTIFRMVIESRDKADDSDTDSCDAVRVSVLNLVDLAGSERAAKTGAEGVRLKEGSHINKSLMTLGTVIKKLSEGIKGQGGHVPYRDSKLTRILQPALGGNANTAIICNITLAQVHADETKSSLQFASRALRVTNCAEINEILTDAALLKRQRKEIEELRAKLKNSQSEHLDEDVLHLRNTLLQSELEKERIALELEEERKAKEQREKRLLQQAKKIENLSSLVLNSERDDRAIVSSKNKRRQTWCARPLSNEFSVEVQEPASEQGSASSSVRDERNMGMPPCFEELMQESYASNVEPSAHGYSFSDLSNEDVSLPDAHALLHVTSRRKPNTMKKSDQEQLRGSVPELPQDPNEQKDAMLSQEPSGLSARESEAILVIKQLQDQVNSLELEKSLIQNNLDDVLEVATQQKASFTEKYEELQKNALALQEEAKIAGEKLSALATI</sequence>
<feature type="coiled-coil region" evidence="9">
    <location>
        <begin position="261"/>
        <end position="342"/>
    </location>
</feature>
<organism evidence="12 13">
    <name type="scientific">Aegilops tauschii subsp. strangulata</name>
    <name type="common">Goatgrass</name>
    <dbReference type="NCBI Taxonomy" id="200361"/>
    <lineage>
        <taxon>Eukaryota</taxon>
        <taxon>Viridiplantae</taxon>
        <taxon>Streptophyta</taxon>
        <taxon>Embryophyta</taxon>
        <taxon>Tracheophyta</taxon>
        <taxon>Spermatophyta</taxon>
        <taxon>Magnoliopsida</taxon>
        <taxon>Liliopsida</taxon>
        <taxon>Poales</taxon>
        <taxon>Poaceae</taxon>
        <taxon>BOP clade</taxon>
        <taxon>Pooideae</taxon>
        <taxon>Triticodae</taxon>
        <taxon>Triticeae</taxon>
        <taxon>Triticinae</taxon>
        <taxon>Aegilops</taxon>
    </lineage>
</organism>
<protein>
    <recommendedName>
        <fullName evidence="8">Kinesin-like protein</fullName>
    </recommendedName>
</protein>
<feature type="binding site" evidence="7">
    <location>
        <begin position="8"/>
        <end position="15"/>
    </location>
    <ligand>
        <name>ATP</name>
        <dbReference type="ChEBI" id="CHEBI:30616"/>
    </ligand>
</feature>
<proteinExistence type="inferred from homology"/>
<feature type="coiled-coil region" evidence="9">
    <location>
        <begin position="493"/>
        <end position="559"/>
    </location>
</feature>
<dbReference type="GO" id="GO:0005874">
    <property type="term" value="C:microtubule"/>
    <property type="evidence" value="ECO:0007669"/>
    <property type="project" value="UniProtKB-KW"/>
</dbReference>
<dbReference type="GO" id="GO:0140694">
    <property type="term" value="P:membraneless organelle assembly"/>
    <property type="evidence" value="ECO:0007669"/>
    <property type="project" value="UniProtKB-ARBA"/>
</dbReference>
<keyword evidence="6 7" id="KW-0505">Motor protein</keyword>
<evidence type="ECO:0000256" key="8">
    <source>
        <dbReference type="RuleBase" id="RU000394"/>
    </source>
</evidence>
<dbReference type="GO" id="GO:0005524">
    <property type="term" value="F:ATP binding"/>
    <property type="evidence" value="ECO:0007669"/>
    <property type="project" value="UniProtKB-UniRule"/>
</dbReference>
<dbReference type="Gramene" id="AET5Gv20540500.10">
    <property type="protein sequence ID" value="AET5Gv20540500.10"/>
    <property type="gene ID" value="AET5Gv20540500"/>
</dbReference>
<evidence type="ECO:0000256" key="7">
    <source>
        <dbReference type="PROSITE-ProRule" id="PRU00283"/>
    </source>
</evidence>
<dbReference type="GO" id="GO:1901987">
    <property type="term" value="P:regulation of cell cycle phase transition"/>
    <property type="evidence" value="ECO:0007669"/>
    <property type="project" value="UniProtKB-ARBA"/>
</dbReference>
<feature type="region of interest" description="Disordered" evidence="10">
    <location>
        <begin position="378"/>
        <end position="401"/>
    </location>
</feature>
<dbReference type="PROSITE" id="PS50067">
    <property type="entry name" value="KINESIN_MOTOR_2"/>
    <property type="match status" value="1"/>
</dbReference>
<dbReference type="GO" id="GO:0043515">
    <property type="term" value="F:kinetochore binding"/>
    <property type="evidence" value="ECO:0007669"/>
    <property type="project" value="UniProtKB-ARBA"/>
</dbReference>
<feature type="compositionally biased region" description="Polar residues" evidence="10">
    <location>
        <begin position="384"/>
        <end position="393"/>
    </location>
</feature>
<dbReference type="InterPro" id="IPR001752">
    <property type="entry name" value="Kinesin_motor_dom"/>
</dbReference>
<evidence type="ECO:0000256" key="2">
    <source>
        <dbReference type="ARBA" id="ARBA00022701"/>
    </source>
</evidence>
<dbReference type="AlphaFoldDB" id="A0A453KWU2"/>
<reference evidence="13" key="2">
    <citation type="journal article" date="2017" name="Nat. Plants">
        <title>The Aegilops tauschii genome reveals multiple impacts of transposons.</title>
        <authorList>
            <person name="Zhao G."/>
            <person name="Zou C."/>
            <person name="Li K."/>
            <person name="Wang K."/>
            <person name="Li T."/>
            <person name="Gao L."/>
            <person name="Zhang X."/>
            <person name="Wang H."/>
            <person name="Yang Z."/>
            <person name="Liu X."/>
            <person name="Jiang W."/>
            <person name="Mao L."/>
            <person name="Kong X."/>
            <person name="Jiao Y."/>
            <person name="Jia J."/>
        </authorList>
    </citation>
    <scope>NUCLEOTIDE SEQUENCE [LARGE SCALE GENOMIC DNA]</scope>
    <source>
        <strain evidence="13">cv. AL8/78</strain>
    </source>
</reference>
<dbReference type="Proteomes" id="UP000015105">
    <property type="component" value="Chromosome 5D"/>
</dbReference>
<evidence type="ECO:0000256" key="10">
    <source>
        <dbReference type="SAM" id="MobiDB-lite"/>
    </source>
</evidence>
<dbReference type="Gene3D" id="3.40.850.10">
    <property type="entry name" value="Kinesin motor domain"/>
    <property type="match status" value="1"/>
</dbReference>
<evidence type="ECO:0000313" key="12">
    <source>
        <dbReference type="EnsemblPlants" id="AET5Gv20540500.10"/>
    </source>
</evidence>
<dbReference type="SUPFAM" id="SSF52540">
    <property type="entry name" value="P-loop containing nucleoside triphosphate hydrolases"/>
    <property type="match status" value="1"/>
</dbReference>
<dbReference type="FunFam" id="3.40.850.10:FF:000026">
    <property type="entry name" value="Centromere-associated protein E"/>
    <property type="match status" value="1"/>
</dbReference>
<evidence type="ECO:0000259" key="11">
    <source>
        <dbReference type="PROSITE" id="PS50067"/>
    </source>
</evidence>
<dbReference type="InterPro" id="IPR027640">
    <property type="entry name" value="Kinesin-like_fam"/>
</dbReference>
<feature type="domain" description="Kinesin motor" evidence="11">
    <location>
        <begin position="1"/>
        <end position="255"/>
    </location>
</feature>
<dbReference type="InterPro" id="IPR027417">
    <property type="entry name" value="P-loop_NTPase"/>
</dbReference>
<keyword evidence="13" id="KW-1185">Reference proteome</keyword>
<dbReference type="GO" id="GO:0033044">
    <property type="term" value="P:regulation of chromosome organization"/>
    <property type="evidence" value="ECO:0007669"/>
    <property type="project" value="UniProtKB-ARBA"/>
</dbReference>